<reference evidence="3 4" key="1">
    <citation type="submission" date="2019-04" db="EMBL/GenBank/DDBJ databases">
        <title>Draft, Whole-Genome Sequence of the Anthracene-degrading Mycobacterium frederiksbergense LB501T, Isolated from a Polycyclic Aromatic Hydrocarbon (PAH)-Contaminated Soil.</title>
        <authorList>
            <person name="Augelletti F."/>
        </authorList>
    </citation>
    <scope>NUCLEOTIDE SEQUENCE [LARGE SCALE GENOMIC DNA]</scope>
    <source>
        <strain evidence="3 4">LB 501T</strain>
    </source>
</reference>
<keyword evidence="4" id="KW-1185">Reference proteome</keyword>
<feature type="region of interest" description="Disordered" evidence="1">
    <location>
        <begin position="177"/>
        <end position="200"/>
    </location>
</feature>
<feature type="transmembrane region" description="Helical" evidence="2">
    <location>
        <begin position="28"/>
        <end position="49"/>
    </location>
</feature>
<dbReference type="EMBL" id="CP038799">
    <property type="protein sequence ID" value="QIV82494.1"/>
    <property type="molecule type" value="Genomic_DNA"/>
</dbReference>
<keyword evidence="2" id="KW-0472">Membrane</keyword>
<name>A0A6H0S5H0_9MYCO</name>
<organism evidence="3 4">
    <name type="scientific">Mycolicibacterium frederiksbergense</name>
    <dbReference type="NCBI Taxonomy" id="117567"/>
    <lineage>
        <taxon>Bacteria</taxon>
        <taxon>Bacillati</taxon>
        <taxon>Actinomycetota</taxon>
        <taxon>Actinomycetes</taxon>
        <taxon>Mycobacteriales</taxon>
        <taxon>Mycobacteriaceae</taxon>
        <taxon>Mycolicibacterium</taxon>
    </lineage>
</organism>
<feature type="transmembrane region" description="Helical" evidence="2">
    <location>
        <begin position="55"/>
        <end position="76"/>
    </location>
</feature>
<accession>A0A6H0S5H0</accession>
<feature type="transmembrane region" description="Helical" evidence="2">
    <location>
        <begin position="83"/>
        <end position="101"/>
    </location>
</feature>
<evidence type="ECO:0000256" key="2">
    <source>
        <dbReference type="SAM" id="Phobius"/>
    </source>
</evidence>
<feature type="transmembrane region" description="Helical" evidence="2">
    <location>
        <begin position="121"/>
        <end position="142"/>
    </location>
</feature>
<evidence type="ECO:0000313" key="4">
    <source>
        <dbReference type="Proteomes" id="UP000501849"/>
    </source>
</evidence>
<evidence type="ECO:0000256" key="1">
    <source>
        <dbReference type="SAM" id="MobiDB-lite"/>
    </source>
</evidence>
<gene>
    <name evidence="3" type="ORF">EXE63_17615</name>
</gene>
<sequence length="238" mass="24601">MSPKPFPGLRCHHRTVAIKAAPRSDSRLAARCAALASFGAALVHFGVAPAHWREWALSGLFFVSLALLQLIWARVVLVRTTTAVLAAGIALNVGAVALWVVTRTSGAPFGPHAGEPEVVQAADLCALLLQIYVVMGASWIWYRGLHGAPISAFSSAAVLIGAVGVVALASTVGVASGQQHGHHGGEIDHADGHDGHDRDAAVPLNVKPAQAPAAPLPVDATAVPAQPLDGHGDHDHHE</sequence>
<keyword evidence="2" id="KW-1133">Transmembrane helix</keyword>
<feature type="transmembrane region" description="Helical" evidence="2">
    <location>
        <begin position="149"/>
        <end position="169"/>
    </location>
</feature>
<dbReference type="Proteomes" id="UP000501849">
    <property type="component" value="Chromosome"/>
</dbReference>
<dbReference type="AlphaFoldDB" id="A0A6H0S5H0"/>
<keyword evidence="2" id="KW-0812">Transmembrane</keyword>
<feature type="compositionally biased region" description="Basic and acidic residues" evidence="1">
    <location>
        <begin position="183"/>
        <end position="200"/>
    </location>
</feature>
<evidence type="ECO:0000313" key="3">
    <source>
        <dbReference type="EMBL" id="QIV82494.1"/>
    </source>
</evidence>
<proteinExistence type="predicted"/>
<protein>
    <submittedName>
        <fullName evidence="3">Uncharacterized protein</fullName>
    </submittedName>
</protein>
<dbReference type="KEGG" id="mfre:EXE63_17615"/>